<dbReference type="OrthoDB" id="2882254at2"/>
<dbReference type="Proteomes" id="UP000448867">
    <property type="component" value="Unassembled WGS sequence"/>
</dbReference>
<name>A0A7X2M003_9BACI</name>
<organism evidence="1 2">
    <name type="scientific">Metabacillus lacus</name>
    <dbReference type="NCBI Taxonomy" id="1983721"/>
    <lineage>
        <taxon>Bacteria</taxon>
        <taxon>Bacillati</taxon>
        <taxon>Bacillota</taxon>
        <taxon>Bacilli</taxon>
        <taxon>Bacillales</taxon>
        <taxon>Bacillaceae</taxon>
        <taxon>Metabacillus</taxon>
    </lineage>
</organism>
<accession>A0A7X2M003</accession>
<comment type="caution">
    <text evidence="1">The sequence shown here is derived from an EMBL/GenBank/DDBJ whole genome shotgun (WGS) entry which is preliminary data.</text>
</comment>
<evidence type="ECO:0000313" key="1">
    <source>
        <dbReference type="EMBL" id="MRX74016.1"/>
    </source>
</evidence>
<reference evidence="1 2" key="1">
    <citation type="submission" date="2019-11" db="EMBL/GenBank/DDBJ databases">
        <title>Bacillus lacus genome.</title>
        <authorList>
            <person name="Allen C.J."/>
            <person name="Newman J.D."/>
        </authorList>
    </citation>
    <scope>NUCLEOTIDE SEQUENCE [LARGE SCALE GENOMIC DNA]</scope>
    <source>
        <strain evidence="1 2">KCTC 33946</strain>
    </source>
</reference>
<dbReference type="AlphaFoldDB" id="A0A7X2M003"/>
<gene>
    <name evidence="1" type="ORF">GJU40_17955</name>
</gene>
<proteinExistence type="predicted"/>
<keyword evidence="2" id="KW-1185">Reference proteome</keyword>
<evidence type="ECO:0000313" key="2">
    <source>
        <dbReference type="Proteomes" id="UP000448867"/>
    </source>
</evidence>
<dbReference type="EMBL" id="WKKI01000056">
    <property type="protein sequence ID" value="MRX74016.1"/>
    <property type="molecule type" value="Genomic_DNA"/>
</dbReference>
<dbReference type="PROSITE" id="PS51257">
    <property type="entry name" value="PROKAR_LIPOPROTEIN"/>
    <property type="match status" value="1"/>
</dbReference>
<sequence length="120" mass="13667">MKKIAMTIMTCFMMIGCAPEQNMNKEQSSGEEESWAYEFVKYIGANYEITSTEATEDVKGEKLGEVERNIVDLDVEGESEEVNFDSNSLEVGTPLYQHTENSESLLYEMDGKLFILEKKK</sequence>
<protein>
    <recommendedName>
        <fullName evidence="3">Lipoprotein</fullName>
    </recommendedName>
</protein>
<evidence type="ECO:0008006" key="3">
    <source>
        <dbReference type="Google" id="ProtNLM"/>
    </source>
</evidence>
<dbReference type="RefSeq" id="WP_154309470.1">
    <property type="nucleotide sequence ID" value="NZ_WKKI01000056.1"/>
</dbReference>